<dbReference type="Proteomes" id="UP001465153">
    <property type="component" value="Unassembled WGS sequence"/>
</dbReference>
<accession>A0ABQ0ACZ1</accession>
<keyword evidence="2" id="KW-1185">Reference proteome</keyword>
<comment type="caution">
    <text evidence="1">The sequence shown here is derived from an EMBL/GenBank/DDBJ whole genome shotgun (WGS) entry which is preliminary data.</text>
</comment>
<dbReference type="RefSeq" id="WP_233090211.1">
    <property type="nucleotide sequence ID" value="NZ_BAABWN010000012.1"/>
</dbReference>
<dbReference type="EMBL" id="BAABWN010000012">
    <property type="protein sequence ID" value="GAA6169512.1"/>
    <property type="molecule type" value="Genomic_DNA"/>
</dbReference>
<evidence type="ECO:0000313" key="2">
    <source>
        <dbReference type="Proteomes" id="UP001465153"/>
    </source>
</evidence>
<sequence length="78" mass="8788">MNYLKPLQKQGVFPEDLQALADLLEARAKEKGFSHPNSVYHSTIVDLALGTLEIQKETQSELGKTHNLKEWLDIIVGK</sequence>
<organism evidence="1 2">
    <name type="scientific">Sessilibacter corallicola</name>
    <dbReference type="NCBI Taxonomy" id="2904075"/>
    <lineage>
        <taxon>Bacteria</taxon>
        <taxon>Pseudomonadati</taxon>
        <taxon>Pseudomonadota</taxon>
        <taxon>Gammaproteobacteria</taxon>
        <taxon>Cellvibrionales</taxon>
        <taxon>Cellvibrionaceae</taxon>
        <taxon>Sessilibacter</taxon>
    </lineage>
</organism>
<proteinExistence type="predicted"/>
<reference evidence="1 2" key="1">
    <citation type="submission" date="2024-04" db="EMBL/GenBank/DDBJ databases">
        <title>Draft genome sequence of Sessilibacter corallicola NBRC 116591.</title>
        <authorList>
            <person name="Miyakawa T."/>
            <person name="Kusuya Y."/>
            <person name="Miura T."/>
        </authorList>
    </citation>
    <scope>NUCLEOTIDE SEQUENCE [LARGE SCALE GENOMIC DNA]</scope>
    <source>
        <strain evidence="1 2">KU-00831-HH</strain>
    </source>
</reference>
<name>A0ABQ0ACZ1_9GAMM</name>
<protein>
    <submittedName>
        <fullName evidence="1">Uncharacterized protein</fullName>
    </submittedName>
</protein>
<gene>
    <name evidence="1" type="ORF">NBRC116591_33230</name>
</gene>
<evidence type="ECO:0000313" key="1">
    <source>
        <dbReference type="EMBL" id="GAA6169512.1"/>
    </source>
</evidence>